<evidence type="ECO:0000313" key="2">
    <source>
        <dbReference type="EMBL" id="GGA03165.1"/>
    </source>
</evidence>
<protein>
    <recommendedName>
        <fullName evidence="4">DUF883 domain-containing protein</fullName>
    </recommendedName>
</protein>
<evidence type="ECO:0000313" key="3">
    <source>
        <dbReference type="Proteomes" id="UP000603317"/>
    </source>
</evidence>
<dbReference type="EMBL" id="BMID01000001">
    <property type="protein sequence ID" value="GGA03165.1"/>
    <property type="molecule type" value="Genomic_DNA"/>
</dbReference>
<dbReference type="Proteomes" id="UP000603317">
    <property type="component" value="Unassembled WGS sequence"/>
</dbReference>
<evidence type="ECO:0008006" key="4">
    <source>
        <dbReference type="Google" id="ProtNLM"/>
    </source>
</evidence>
<evidence type="ECO:0000256" key="1">
    <source>
        <dbReference type="SAM" id="MobiDB-lite"/>
    </source>
</evidence>
<name>A0ABQ1F926_9SPHN</name>
<proteinExistence type="predicted"/>
<keyword evidence="3" id="KW-1185">Reference proteome</keyword>
<organism evidence="2 3">
    <name type="scientific">Blastomonas marina</name>
    <dbReference type="NCBI Taxonomy" id="1867408"/>
    <lineage>
        <taxon>Bacteria</taxon>
        <taxon>Pseudomonadati</taxon>
        <taxon>Pseudomonadota</taxon>
        <taxon>Alphaproteobacteria</taxon>
        <taxon>Sphingomonadales</taxon>
        <taxon>Sphingomonadaceae</taxon>
        <taxon>Blastomonas</taxon>
    </lineage>
</organism>
<dbReference type="RefSeq" id="WP_188641655.1">
    <property type="nucleotide sequence ID" value="NZ_BMID01000001.1"/>
</dbReference>
<reference evidence="3" key="1">
    <citation type="journal article" date="2019" name="Int. J. Syst. Evol. Microbiol.">
        <title>The Global Catalogue of Microorganisms (GCM) 10K type strain sequencing project: providing services to taxonomists for standard genome sequencing and annotation.</title>
        <authorList>
            <consortium name="The Broad Institute Genomics Platform"/>
            <consortium name="The Broad Institute Genome Sequencing Center for Infectious Disease"/>
            <person name="Wu L."/>
            <person name="Ma J."/>
        </authorList>
    </citation>
    <scope>NUCLEOTIDE SEQUENCE [LARGE SCALE GENOMIC DNA]</scope>
    <source>
        <strain evidence="3">CGMCC 1.15297</strain>
    </source>
</reference>
<comment type="caution">
    <text evidence="2">The sequence shown here is derived from an EMBL/GenBank/DDBJ whole genome shotgun (WGS) entry which is preliminary data.</text>
</comment>
<accession>A0ABQ1F926</accession>
<feature type="compositionally biased region" description="Low complexity" evidence="1">
    <location>
        <begin position="21"/>
        <end position="30"/>
    </location>
</feature>
<gene>
    <name evidence="2" type="ORF">GCM10010923_10010</name>
</gene>
<feature type="region of interest" description="Disordered" evidence="1">
    <location>
        <begin position="1"/>
        <end position="42"/>
    </location>
</feature>
<feature type="compositionally biased region" description="Basic residues" evidence="1">
    <location>
        <begin position="8"/>
        <end position="20"/>
    </location>
</feature>
<dbReference type="Gene3D" id="1.20.120.20">
    <property type="entry name" value="Apolipoprotein"/>
    <property type="match status" value="1"/>
</dbReference>
<sequence length="186" mass="19827">MADEKKPTTKKTAARKKAPAKKTTAATPAASNTEQAKSRFSAAVDEAKAGAALLRDEAKVRAGEYSGRARTQGDQLVADAKGYSAEAKTYAVDLARDGKDKASDALLSLSKTIDDTAAQIDERFGVEYGDYARKAARGLQSNADKLRAKELEELGEDAREFVRKSPGTAVGIAAIVGYAFARLLRR</sequence>